<evidence type="ECO:0000313" key="3">
    <source>
        <dbReference type="Proteomes" id="UP000009138"/>
    </source>
</evidence>
<dbReference type="GeneID" id="93614821"/>
<sequence length="178" mass="21236">MKNQTERLNKTIDDIQAKNTALSEKYSTFMNAFRHFKELKRTQVCQEDLVHKLNAGTIEDSIRRAKIELFRSEAIANIKDQQKQELEHEVKKLKLEIANNTKMMEEYGMTTKNHQEQLERCKEEIQRLRKAAMQSQKEISILHREHEAEKQKLIDNFKQKAAEFKEGVRRRFEEMQNS</sequence>
<dbReference type="OMA" id="LEHECKR"/>
<feature type="coiled-coil region" evidence="1">
    <location>
        <begin position="76"/>
        <end position="163"/>
    </location>
</feature>
<gene>
    <name evidence="2" type="ORF">RO3G_07850</name>
</gene>
<accession>I1C3W5</accession>
<reference evidence="2 3" key="1">
    <citation type="journal article" date="2009" name="PLoS Genet.">
        <title>Genomic analysis of the basal lineage fungus Rhizopus oryzae reveals a whole-genome duplication.</title>
        <authorList>
            <person name="Ma L.-J."/>
            <person name="Ibrahim A.S."/>
            <person name="Skory C."/>
            <person name="Grabherr M.G."/>
            <person name="Burger G."/>
            <person name="Butler M."/>
            <person name="Elias M."/>
            <person name="Idnurm A."/>
            <person name="Lang B.F."/>
            <person name="Sone T."/>
            <person name="Abe A."/>
            <person name="Calvo S.E."/>
            <person name="Corrochano L.M."/>
            <person name="Engels R."/>
            <person name="Fu J."/>
            <person name="Hansberg W."/>
            <person name="Kim J.-M."/>
            <person name="Kodira C.D."/>
            <person name="Koehrsen M.J."/>
            <person name="Liu B."/>
            <person name="Miranda-Saavedra D."/>
            <person name="O'Leary S."/>
            <person name="Ortiz-Castellanos L."/>
            <person name="Poulter R."/>
            <person name="Rodriguez-Romero J."/>
            <person name="Ruiz-Herrera J."/>
            <person name="Shen Y.-Q."/>
            <person name="Zeng Q."/>
            <person name="Galagan J."/>
            <person name="Birren B.W."/>
            <person name="Cuomo C.A."/>
            <person name="Wickes B.L."/>
        </authorList>
    </citation>
    <scope>NUCLEOTIDE SEQUENCE [LARGE SCALE GENOMIC DNA]</scope>
    <source>
        <strain evidence="3">RA 99-880 / ATCC MYA-4621 / FGSC 9543 / NRRL 43880</strain>
    </source>
</reference>
<dbReference type="EMBL" id="CH476736">
    <property type="protein sequence ID" value="EIE83145.1"/>
    <property type="molecule type" value="Genomic_DNA"/>
</dbReference>
<evidence type="ECO:0000256" key="1">
    <source>
        <dbReference type="SAM" id="Coils"/>
    </source>
</evidence>
<proteinExistence type="predicted"/>
<dbReference type="VEuPathDB" id="FungiDB:RO3G_07850"/>
<dbReference type="InParanoid" id="I1C3W5"/>
<organism evidence="2 3">
    <name type="scientific">Rhizopus delemar (strain RA 99-880 / ATCC MYA-4621 / FGSC 9543 / NRRL 43880)</name>
    <name type="common">Mucormycosis agent</name>
    <name type="synonym">Rhizopus arrhizus var. delemar</name>
    <dbReference type="NCBI Taxonomy" id="246409"/>
    <lineage>
        <taxon>Eukaryota</taxon>
        <taxon>Fungi</taxon>
        <taxon>Fungi incertae sedis</taxon>
        <taxon>Mucoromycota</taxon>
        <taxon>Mucoromycotina</taxon>
        <taxon>Mucoromycetes</taxon>
        <taxon>Mucorales</taxon>
        <taxon>Mucorineae</taxon>
        <taxon>Rhizopodaceae</taxon>
        <taxon>Rhizopus</taxon>
    </lineage>
</organism>
<dbReference type="OrthoDB" id="2231703at2759"/>
<keyword evidence="3" id="KW-1185">Reference proteome</keyword>
<dbReference type="AlphaFoldDB" id="I1C3W5"/>
<dbReference type="RefSeq" id="XP_067518541.1">
    <property type="nucleotide sequence ID" value="XM_067662440.1"/>
</dbReference>
<name>I1C3W5_RHIO9</name>
<keyword evidence="1" id="KW-0175">Coiled coil</keyword>
<dbReference type="Proteomes" id="UP000009138">
    <property type="component" value="Unassembled WGS sequence"/>
</dbReference>
<protein>
    <submittedName>
        <fullName evidence="2">Uncharacterized protein</fullName>
    </submittedName>
</protein>
<evidence type="ECO:0000313" key="2">
    <source>
        <dbReference type="EMBL" id="EIE83145.1"/>
    </source>
</evidence>